<evidence type="ECO:0000313" key="5">
    <source>
        <dbReference type="Proteomes" id="UP000007797"/>
    </source>
</evidence>
<evidence type="ECO:0000313" key="4">
    <source>
        <dbReference type="EMBL" id="EGG16447.1"/>
    </source>
</evidence>
<dbReference type="AlphaFoldDB" id="F4Q6D7"/>
<accession>F4Q6D7</accession>
<dbReference type="PANTHER" id="PTHR22761:SF12">
    <property type="entry name" value="CHARGED MULTIVESICULAR BODY PROTEIN 5"/>
    <property type="match status" value="1"/>
</dbReference>
<organism evidence="4 5">
    <name type="scientific">Cavenderia fasciculata</name>
    <name type="common">Slime mold</name>
    <name type="synonym">Dictyostelium fasciculatum</name>
    <dbReference type="NCBI Taxonomy" id="261658"/>
    <lineage>
        <taxon>Eukaryota</taxon>
        <taxon>Amoebozoa</taxon>
        <taxon>Evosea</taxon>
        <taxon>Eumycetozoa</taxon>
        <taxon>Dictyostelia</taxon>
        <taxon>Acytosteliales</taxon>
        <taxon>Cavenderiaceae</taxon>
        <taxon>Cavenderia</taxon>
    </lineage>
</organism>
<dbReference type="Proteomes" id="UP000007797">
    <property type="component" value="Unassembled WGS sequence"/>
</dbReference>
<keyword evidence="5" id="KW-1185">Reference proteome</keyword>
<dbReference type="KEGG" id="dfa:DFA_08985"/>
<reference evidence="5" key="1">
    <citation type="journal article" date="2011" name="Genome Res.">
        <title>Phylogeny-wide analysis of social amoeba genomes highlights ancient origins for complex intercellular communication.</title>
        <authorList>
            <person name="Heidel A.J."/>
            <person name="Lawal H.M."/>
            <person name="Felder M."/>
            <person name="Schilde C."/>
            <person name="Helps N.R."/>
            <person name="Tunggal B."/>
            <person name="Rivero F."/>
            <person name="John U."/>
            <person name="Schleicher M."/>
            <person name="Eichinger L."/>
            <person name="Platzer M."/>
            <person name="Noegel A.A."/>
            <person name="Schaap P."/>
            <person name="Gloeckner G."/>
        </authorList>
    </citation>
    <scope>NUCLEOTIDE SEQUENCE [LARGE SCALE GENOMIC DNA]</scope>
    <source>
        <strain evidence="5">SH3</strain>
    </source>
</reference>
<gene>
    <name evidence="4" type="primary">vps60</name>
    <name evidence="4" type="ORF">DFA_08985</name>
</gene>
<dbReference type="GO" id="GO:0006900">
    <property type="term" value="P:vesicle budding from membrane"/>
    <property type="evidence" value="ECO:0007669"/>
    <property type="project" value="TreeGrafter"/>
</dbReference>
<dbReference type="OMA" id="GVKQMQK"/>
<dbReference type="GO" id="GO:0032511">
    <property type="term" value="P:late endosome to vacuole transport via multivesicular body sorting pathway"/>
    <property type="evidence" value="ECO:0007669"/>
    <property type="project" value="TreeGrafter"/>
</dbReference>
<evidence type="ECO:0000256" key="1">
    <source>
        <dbReference type="ARBA" id="ARBA00006190"/>
    </source>
</evidence>
<dbReference type="InterPro" id="IPR005024">
    <property type="entry name" value="Snf7_fam"/>
</dbReference>
<name>F4Q6D7_CACFS</name>
<dbReference type="RefSeq" id="XP_004354847.1">
    <property type="nucleotide sequence ID" value="XM_004354795.1"/>
</dbReference>
<protein>
    <submittedName>
        <fullName evidence="4">SNF7 family protein</fullName>
    </submittedName>
</protein>
<keyword evidence="2" id="KW-0175">Coiled coil</keyword>
<feature type="region of interest" description="Disordered" evidence="3">
    <location>
        <begin position="1"/>
        <end position="20"/>
    </location>
</feature>
<comment type="similarity">
    <text evidence="1">Belongs to the SNF7 family.</text>
</comment>
<proteinExistence type="inferred from homology"/>
<evidence type="ECO:0000256" key="3">
    <source>
        <dbReference type="SAM" id="MobiDB-lite"/>
    </source>
</evidence>
<feature type="region of interest" description="Disordered" evidence="3">
    <location>
        <begin position="170"/>
        <end position="211"/>
    </location>
</feature>
<dbReference type="OrthoDB" id="3973241at2759"/>
<dbReference type="Gene3D" id="6.10.140.1230">
    <property type="match status" value="1"/>
</dbReference>
<dbReference type="STRING" id="1054147.F4Q6D7"/>
<dbReference type="GeneID" id="14868495"/>
<sequence length="211" mass="24102">MKRFFGASKTPQGPTLDEATKRLDGSMGSIDDKIRKMDQEIAVYREQMKKCRQGTPAYNGIKNKAVRVLQQKKMYERQREQLMTQQFNMEQTKFVTQNMQDTITTVAAMKQGAKAMKQQFKHLDIDDIDNLQDDMQDMVDFSNEVQESLSRAYQTPDTLDESALEEELMSMDDELDMESTPSYLLAPSAPTSEPSLDEYGLPEPSAQHAVH</sequence>
<dbReference type="GO" id="GO:0005771">
    <property type="term" value="C:multivesicular body"/>
    <property type="evidence" value="ECO:0007669"/>
    <property type="project" value="TreeGrafter"/>
</dbReference>
<dbReference type="Pfam" id="PF03357">
    <property type="entry name" value="Snf7"/>
    <property type="match status" value="1"/>
</dbReference>
<evidence type="ECO:0000256" key="2">
    <source>
        <dbReference type="ARBA" id="ARBA00023054"/>
    </source>
</evidence>
<dbReference type="PANTHER" id="PTHR22761">
    <property type="entry name" value="CHARGED MULTIVESICULAR BODY PROTEIN"/>
    <property type="match status" value="1"/>
</dbReference>
<dbReference type="EMBL" id="GL883023">
    <property type="protein sequence ID" value="EGG16447.1"/>
    <property type="molecule type" value="Genomic_DNA"/>
</dbReference>